<feature type="non-terminal residue" evidence="1">
    <location>
        <position position="54"/>
    </location>
</feature>
<name>A0ABS8WVG5_DATST</name>
<organism evidence="1 2">
    <name type="scientific">Datura stramonium</name>
    <name type="common">Jimsonweed</name>
    <name type="synonym">Common thornapple</name>
    <dbReference type="NCBI Taxonomy" id="4076"/>
    <lineage>
        <taxon>Eukaryota</taxon>
        <taxon>Viridiplantae</taxon>
        <taxon>Streptophyta</taxon>
        <taxon>Embryophyta</taxon>
        <taxon>Tracheophyta</taxon>
        <taxon>Spermatophyta</taxon>
        <taxon>Magnoliopsida</taxon>
        <taxon>eudicotyledons</taxon>
        <taxon>Gunneridae</taxon>
        <taxon>Pentapetalae</taxon>
        <taxon>asterids</taxon>
        <taxon>lamiids</taxon>
        <taxon>Solanales</taxon>
        <taxon>Solanaceae</taxon>
        <taxon>Solanoideae</taxon>
        <taxon>Datureae</taxon>
        <taxon>Datura</taxon>
    </lineage>
</organism>
<sequence length="54" mass="6341">TKRGYSTAFLCRRFKSSFGFLQRRRRSFLFSCLPIKRISRRLVTTSRPQSPEGG</sequence>
<proteinExistence type="predicted"/>
<keyword evidence="2" id="KW-1185">Reference proteome</keyword>
<evidence type="ECO:0000313" key="2">
    <source>
        <dbReference type="Proteomes" id="UP000823775"/>
    </source>
</evidence>
<comment type="caution">
    <text evidence="1">The sequence shown here is derived from an EMBL/GenBank/DDBJ whole genome shotgun (WGS) entry which is preliminary data.</text>
</comment>
<gene>
    <name evidence="1" type="ORF">HAX54_009629</name>
</gene>
<protein>
    <submittedName>
        <fullName evidence="1">Uncharacterized protein</fullName>
    </submittedName>
</protein>
<accession>A0ABS8WVG5</accession>
<dbReference type="Proteomes" id="UP000823775">
    <property type="component" value="Unassembled WGS sequence"/>
</dbReference>
<evidence type="ECO:0000313" key="1">
    <source>
        <dbReference type="EMBL" id="MCE3216947.1"/>
    </source>
</evidence>
<dbReference type="EMBL" id="JACEIK010015238">
    <property type="protein sequence ID" value="MCE3216947.1"/>
    <property type="molecule type" value="Genomic_DNA"/>
</dbReference>
<reference evidence="1 2" key="1">
    <citation type="journal article" date="2021" name="BMC Genomics">
        <title>Datura genome reveals duplications of psychoactive alkaloid biosynthetic genes and high mutation rate following tissue culture.</title>
        <authorList>
            <person name="Rajewski A."/>
            <person name="Carter-House D."/>
            <person name="Stajich J."/>
            <person name="Litt A."/>
        </authorList>
    </citation>
    <scope>NUCLEOTIDE SEQUENCE [LARGE SCALE GENOMIC DNA]</scope>
    <source>
        <strain evidence="1">AR-01</strain>
    </source>
</reference>
<feature type="non-terminal residue" evidence="1">
    <location>
        <position position="1"/>
    </location>
</feature>